<evidence type="ECO:0000256" key="2">
    <source>
        <dbReference type="ARBA" id="ARBA00022692"/>
    </source>
</evidence>
<dbReference type="GO" id="GO:0006508">
    <property type="term" value="P:proteolysis"/>
    <property type="evidence" value="ECO:0007669"/>
    <property type="project" value="UniProtKB-KW"/>
</dbReference>
<evidence type="ECO:0000256" key="4">
    <source>
        <dbReference type="ARBA" id="ARBA00023136"/>
    </source>
</evidence>
<evidence type="ECO:0000313" key="8">
    <source>
        <dbReference type="Proteomes" id="UP000798488"/>
    </source>
</evidence>
<dbReference type="InterPro" id="IPR022764">
    <property type="entry name" value="Peptidase_S54_rhomboid_dom"/>
</dbReference>
<feature type="transmembrane region" description="Helical" evidence="5">
    <location>
        <begin position="12"/>
        <end position="30"/>
    </location>
</feature>
<dbReference type="OrthoDB" id="9813074at2"/>
<dbReference type="InterPro" id="IPR035952">
    <property type="entry name" value="Rhomboid-like_sf"/>
</dbReference>
<feature type="domain" description="Peptidase S54 rhomboid" evidence="6">
    <location>
        <begin position="68"/>
        <end position="218"/>
    </location>
</feature>
<proteinExistence type="predicted"/>
<comment type="subcellular location">
    <subcellularLocation>
        <location evidence="1">Membrane</location>
        <topology evidence="1">Multi-pass membrane protein</topology>
    </subcellularLocation>
</comment>
<dbReference type="PANTHER" id="PTHR43731">
    <property type="entry name" value="RHOMBOID PROTEASE"/>
    <property type="match status" value="1"/>
</dbReference>
<dbReference type="GO" id="GO:0004252">
    <property type="term" value="F:serine-type endopeptidase activity"/>
    <property type="evidence" value="ECO:0007669"/>
    <property type="project" value="InterPro"/>
</dbReference>
<protein>
    <submittedName>
        <fullName evidence="7">Rhomboid protease GluP</fullName>
        <ecNumber evidence="7">3.4.21.105</ecNumber>
    </submittedName>
</protein>
<evidence type="ECO:0000313" key="7">
    <source>
        <dbReference type="EMBL" id="KAF1084463.1"/>
    </source>
</evidence>
<feature type="transmembrane region" description="Helical" evidence="5">
    <location>
        <begin position="156"/>
        <end position="180"/>
    </location>
</feature>
<dbReference type="RefSeq" id="WP_161822547.1">
    <property type="nucleotide sequence ID" value="NZ_LSRS01000005.1"/>
</dbReference>
<evidence type="ECO:0000256" key="1">
    <source>
        <dbReference type="ARBA" id="ARBA00004141"/>
    </source>
</evidence>
<reference evidence="7" key="1">
    <citation type="submission" date="2016-02" db="EMBL/GenBank/DDBJ databases">
        <title>Draft Genome Sequence of Sporotomaculum syntrophicum Strain FB, a Syntrophic Benzoate Degrader.</title>
        <authorList>
            <person name="Nobu M.K."/>
            <person name="Narihiro T."/>
            <person name="Qiu Y.-L."/>
            <person name="Ohashi A."/>
            <person name="Liu W.-T."/>
            <person name="Yuji S."/>
        </authorList>
    </citation>
    <scope>NUCLEOTIDE SEQUENCE</scope>
    <source>
        <strain evidence="7">FB</strain>
    </source>
</reference>
<keyword evidence="8" id="KW-1185">Reference proteome</keyword>
<keyword evidence="4 5" id="KW-0472">Membrane</keyword>
<organism evidence="7 8">
    <name type="scientific">Sporotomaculum syntrophicum</name>
    <dbReference type="NCBI Taxonomy" id="182264"/>
    <lineage>
        <taxon>Bacteria</taxon>
        <taxon>Bacillati</taxon>
        <taxon>Bacillota</taxon>
        <taxon>Clostridia</taxon>
        <taxon>Eubacteriales</taxon>
        <taxon>Desulfallaceae</taxon>
        <taxon>Sporotomaculum</taxon>
    </lineage>
</organism>
<dbReference type="AlphaFoldDB" id="A0A9D3AY70"/>
<keyword evidence="7" id="KW-0378">Hydrolase</keyword>
<keyword evidence="2 5" id="KW-0812">Transmembrane</keyword>
<evidence type="ECO:0000259" key="6">
    <source>
        <dbReference type="Pfam" id="PF01694"/>
    </source>
</evidence>
<evidence type="ECO:0000256" key="3">
    <source>
        <dbReference type="ARBA" id="ARBA00022989"/>
    </source>
</evidence>
<keyword evidence="7" id="KW-0645">Protease</keyword>
<feature type="transmembrane region" description="Helical" evidence="5">
    <location>
        <begin position="130"/>
        <end position="149"/>
    </location>
</feature>
<dbReference type="EMBL" id="LSRS01000005">
    <property type="protein sequence ID" value="KAF1084463.1"/>
    <property type="molecule type" value="Genomic_DNA"/>
</dbReference>
<dbReference type="FunFam" id="1.20.1540.10:FF:000027">
    <property type="entry name" value="Rhomboid family intramembrane serine protease"/>
    <property type="match status" value="1"/>
</dbReference>
<dbReference type="SUPFAM" id="SSF144091">
    <property type="entry name" value="Rhomboid-like"/>
    <property type="match status" value="1"/>
</dbReference>
<sequence>MIPLRDSTKSPIFPIVNVTLIVLNILIYFWEISIEPYLLNQVYYAFGVVPAEVLNAIYTGAPFTPLLVNFITAIFIHGGWFHVIGNMLFLWVFGDNVEGRLGHFKYLLFYLVVGIAASLAHILSNPFSTVPVVGASGAVAGVLGAYIILFPRSRVLALVPIFIIFTFMEIPAVVFIALWFVLQLFNGVASLGGDAQTVAYWAHVGGFIMGVLLIKIVTPRVNRGYYLP</sequence>
<dbReference type="Gene3D" id="1.20.1540.10">
    <property type="entry name" value="Rhomboid-like"/>
    <property type="match status" value="1"/>
</dbReference>
<evidence type="ECO:0000256" key="5">
    <source>
        <dbReference type="SAM" id="Phobius"/>
    </source>
</evidence>
<gene>
    <name evidence="7" type="primary">gluP</name>
    <name evidence="7" type="ORF">SPSYN_02241</name>
</gene>
<feature type="transmembrane region" description="Helical" evidence="5">
    <location>
        <begin position="200"/>
        <end position="218"/>
    </location>
</feature>
<dbReference type="PANTHER" id="PTHR43731:SF26">
    <property type="entry name" value="RHOMBOID-LIKE PROTEIN 10, CHLOROPLASTIC"/>
    <property type="match status" value="1"/>
</dbReference>
<comment type="caution">
    <text evidence="7">The sequence shown here is derived from an EMBL/GenBank/DDBJ whole genome shotgun (WGS) entry which is preliminary data.</text>
</comment>
<keyword evidence="3 5" id="KW-1133">Transmembrane helix</keyword>
<feature type="transmembrane region" description="Helical" evidence="5">
    <location>
        <begin position="106"/>
        <end position="124"/>
    </location>
</feature>
<dbReference type="EC" id="3.4.21.105" evidence="7"/>
<name>A0A9D3AY70_9FIRM</name>
<feature type="transmembrane region" description="Helical" evidence="5">
    <location>
        <begin position="67"/>
        <end position="94"/>
    </location>
</feature>
<feature type="transmembrane region" description="Helical" evidence="5">
    <location>
        <begin position="42"/>
        <end position="61"/>
    </location>
</feature>
<dbReference type="Proteomes" id="UP000798488">
    <property type="component" value="Unassembled WGS sequence"/>
</dbReference>
<dbReference type="InterPro" id="IPR050925">
    <property type="entry name" value="Rhomboid_protease_S54"/>
</dbReference>
<dbReference type="Pfam" id="PF01694">
    <property type="entry name" value="Rhomboid"/>
    <property type="match status" value="1"/>
</dbReference>
<accession>A0A9D3AY70</accession>
<dbReference type="GO" id="GO:0016020">
    <property type="term" value="C:membrane"/>
    <property type="evidence" value="ECO:0007669"/>
    <property type="project" value="UniProtKB-SubCell"/>
</dbReference>